<dbReference type="SUPFAM" id="SSF50978">
    <property type="entry name" value="WD40 repeat-like"/>
    <property type="match status" value="1"/>
</dbReference>
<evidence type="ECO:0000313" key="11">
    <source>
        <dbReference type="EMBL" id="CAK0802865.1"/>
    </source>
</evidence>
<comment type="caution">
    <text evidence="11">The sequence shown here is derived from an EMBL/GenBank/DDBJ whole genome shotgun (WGS) entry which is preliminary data.</text>
</comment>
<keyword evidence="3" id="KW-0813">Transport</keyword>
<keyword evidence="7" id="KW-0653">Protein transport</keyword>
<keyword evidence="4" id="KW-0853">WD repeat</keyword>
<dbReference type="Gene3D" id="2.130.10.10">
    <property type="entry name" value="YVTN repeat-like/Quinoprotein amine dehydrogenase"/>
    <property type="match status" value="1"/>
</dbReference>
<dbReference type="InterPro" id="IPR015943">
    <property type="entry name" value="WD40/YVTN_repeat-like_dom_sf"/>
</dbReference>
<keyword evidence="5" id="KW-0677">Repeat</keyword>
<evidence type="ECO:0000256" key="5">
    <source>
        <dbReference type="ARBA" id="ARBA00022737"/>
    </source>
</evidence>
<dbReference type="InterPro" id="IPR037363">
    <property type="entry name" value="Sec13/Seh1_fam"/>
</dbReference>
<sequence length="220" mass="23503">MQGPLTALEFCGAESGLSILAAGAGDELGILTVLARQFTSITASTVQPKSDQWQSHPLPAHDGGIVALSWAPVSSPATLATGPAIGRAAPIQRRLVTAGVDGSICVWRCQGKLDSWERQHELADERHVGNVTDVAWRPNLGLPTSVVATCTDEGMVATWVQELGGHPWRLRSCWQVPGDARRLCWSAGGLLLCVSVGETSCLMFKEVVGGQWEQLEPVER</sequence>
<gene>
    <name evidence="11" type="ORF">PCOR1329_LOCUS10229</name>
</gene>
<evidence type="ECO:0000256" key="4">
    <source>
        <dbReference type="ARBA" id="ARBA00022574"/>
    </source>
</evidence>
<reference evidence="11" key="1">
    <citation type="submission" date="2023-10" db="EMBL/GenBank/DDBJ databases">
        <authorList>
            <person name="Chen Y."/>
            <person name="Shah S."/>
            <person name="Dougan E. K."/>
            <person name="Thang M."/>
            <person name="Chan C."/>
        </authorList>
    </citation>
    <scope>NUCLEOTIDE SEQUENCE [LARGE SCALE GENOMIC DNA]</scope>
</reference>
<accession>A0ABN9QAH7</accession>
<name>A0ABN9QAH7_9DINO</name>
<evidence type="ECO:0000256" key="3">
    <source>
        <dbReference type="ARBA" id="ARBA00022448"/>
    </source>
</evidence>
<dbReference type="EMBL" id="CAUYUJ010002892">
    <property type="protein sequence ID" value="CAK0802865.1"/>
    <property type="molecule type" value="Genomic_DNA"/>
</dbReference>
<dbReference type="InterPro" id="IPR001680">
    <property type="entry name" value="WD40_rpt"/>
</dbReference>
<evidence type="ECO:0008006" key="13">
    <source>
        <dbReference type="Google" id="ProtNLM"/>
    </source>
</evidence>
<evidence type="ECO:0000256" key="9">
    <source>
        <dbReference type="ARBA" id="ARBA00023132"/>
    </source>
</evidence>
<keyword evidence="8" id="KW-0811">Translocation</keyword>
<dbReference type="Proteomes" id="UP001189429">
    <property type="component" value="Unassembled WGS sequence"/>
</dbReference>
<evidence type="ECO:0000256" key="6">
    <source>
        <dbReference type="ARBA" id="ARBA00022816"/>
    </source>
</evidence>
<keyword evidence="9" id="KW-0906">Nuclear pore complex</keyword>
<protein>
    <recommendedName>
        <fullName evidence="13">Protein transport protein SEC13</fullName>
    </recommendedName>
</protein>
<organism evidence="11 12">
    <name type="scientific">Prorocentrum cordatum</name>
    <dbReference type="NCBI Taxonomy" id="2364126"/>
    <lineage>
        <taxon>Eukaryota</taxon>
        <taxon>Sar</taxon>
        <taxon>Alveolata</taxon>
        <taxon>Dinophyceae</taxon>
        <taxon>Prorocentrales</taxon>
        <taxon>Prorocentraceae</taxon>
        <taxon>Prorocentrum</taxon>
    </lineage>
</organism>
<dbReference type="PANTHER" id="PTHR11024">
    <property type="entry name" value="NUCLEAR PORE COMPLEX PROTEIN SEC13 / SEH1 FAMILY MEMBER"/>
    <property type="match status" value="1"/>
</dbReference>
<dbReference type="PANTHER" id="PTHR11024:SF2">
    <property type="entry name" value="PROTEIN SEC13 HOMOLOG"/>
    <property type="match status" value="1"/>
</dbReference>
<evidence type="ECO:0000256" key="1">
    <source>
        <dbReference type="ARBA" id="ARBA00004567"/>
    </source>
</evidence>
<evidence type="ECO:0000256" key="10">
    <source>
        <dbReference type="ARBA" id="ARBA00023242"/>
    </source>
</evidence>
<proteinExistence type="inferred from homology"/>
<evidence type="ECO:0000256" key="7">
    <source>
        <dbReference type="ARBA" id="ARBA00022927"/>
    </source>
</evidence>
<keyword evidence="10" id="KW-0539">Nucleus</keyword>
<dbReference type="InterPro" id="IPR036322">
    <property type="entry name" value="WD40_repeat_dom_sf"/>
</dbReference>
<comment type="subcellular location">
    <subcellularLocation>
        <location evidence="1">Nucleus</location>
        <location evidence="1">Nuclear pore complex</location>
    </subcellularLocation>
</comment>
<keyword evidence="6" id="KW-0509">mRNA transport</keyword>
<dbReference type="SMART" id="SM00320">
    <property type="entry name" value="WD40"/>
    <property type="match status" value="2"/>
</dbReference>
<evidence type="ECO:0000256" key="2">
    <source>
        <dbReference type="ARBA" id="ARBA00010102"/>
    </source>
</evidence>
<evidence type="ECO:0000256" key="8">
    <source>
        <dbReference type="ARBA" id="ARBA00023010"/>
    </source>
</evidence>
<keyword evidence="12" id="KW-1185">Reference proteome</keyword>
<comment type="similarity">
    <text evidence="2">Belongs to the WD repeat SEC13 family.</text>
</comment>
<evidence type="ECO:0000313" key="12">
    <source>
        <dbReference type="Proteomes" id="UP001189429"/>
    </source>
</evidence>